<feature type="compositionally biased region" description="Low complexity" evidence="2">
    <location>
        <begin position="208"/>
        <end position="217"/>
    </location>
</feature>
<dbReference type="Pfam" id="PF00379">
    <property type="entry name" value="Chitin_bind_4"/>
    <property type="match status" value="1"/>
</dbReference>
<evidence type="ECO:0000256" key="1">
    <source>
        <dbReference type="PROSITE-ProRule" id="PRU00497"/>
    </source>
</evidence>
<reference evidence="4" key="2">
    <citation type="submission" date="2021-09" db="EMBL/GenBank/DDBJ databases">
        <authorList>
            <person name="Jia N."/>
            <person name="Wang J."/>
            <person name="Shi W."/>
            <person name="Du L."/>
            <person name="Sun Y."/>
            <person name="Zhan W."/>
            <person name="Jiang J."/>
            <person name="Wang Q."/>
            <person name="Zhang B."/>
            <person name="Ji P."/>
            <person name="Sakyi L.B."/>
            <person name="Cui X."/>
            <person name="Yuan T."/>
            <person name="Jiang B."/>
            <person name="Yang W."/>
            <person name="Lam T.T.-Y."/>
            <person name="Chang Q."/>
            <person name="Ding S."/>
            <person name="Wang X."/>
            <person name="Zhu J."/>
            <person name="Ruan X."/>
            <person name="Zhao L."/>
            <person name="Wei J."/>
            <person name="Que T."/>
            <person name="Du C."/>
            <person name="Cheng J."/>
            <person name="Dai P."/>
            <person name="Han X."/>
            <person name="Huang E."/>
            <person name="Gao Y."/>
            <person name="Liu J."/>
            <person name="Shao H."/>
            <person name="Ye R."/>
            <person name="Li L."/>
            <person name="Wei W."/>
            <person name="Wang X."/>
            <person name="Wang C."/>
            <person name="Huo Q."/>
            <person name="Li W."/>
            <person name="Guo W."/>
            <person name="Chen H."/>
            <person name="Chen S."/>
            <person name="Zhou L."/>
            <person name="Zhou L."/>
            <person name="Ni X."/>
            <person name="Tian J."/>
            <person name="Zhou Y."/>
            <person name="Sheng Y."/>
            <person name="Liu T."/>
            <person name="Pan Y."/>
            <person name="Xia L."/>
            <person name="Li J."/>
            <person name="Zhao F."/>
            <person name="Cao W."/>
        </authorList>
    </citation>
    <scope>NUCLEOTIDE SEQUENCE</scope>
    <source>
        <strain evidence="4">Rmic-2018</strain>
        <tissue evidence="4">Larvae</tissue>
    </source>
</reference>
<name>A0A9J6F185_RHIMP</name>
<keyword evidence="5" id="KW-1185">Reference proteome</keyword>
<feature type="compositionally biased region" description="Low complexity" evidence="2">
    <location>
        <begin position="488"/>
        <end position="505"/>
    </location>
</feature>
<feature type="region of interest" description="Disordered" evidence="2">
    <location>
        <begin position="206"/>
        <end position="277"/>
    </location>
</feature>
<feature type="chain" id="PRO_5039936802" description="Cuticular protein" evidence="3">
    <location>
        <begin position="24"/>
        <end position="703"/>
    </location>
</feature>
<sequence length="703" mass="74515">MDGAERQIVASWLLAVSATLCAAQQQYLQGPPPLNGGYKGFQPYGSGLAAAPQQGGGRPQGFQLPQGFVPQQVIPPTQPRQAFVSQGFQPQGYQPQGLPPSASAGVTEEAKLPVFQAAPLHYVSIGAKLEGDYKFGYDTGKGSDKTGSFREETRLPDGTVKGSYGFIDASGRQRIIKYTAGKDGFKAEGDIYQEGAPKDTIPEHIQQTVSASSSAPAPSVPAPAPAPAPSPAPATSSTETKYKPPSYTDAPPRTPAQYRPPVYPQFQPAAPPSQPPLGASHVPVLRLAANLPVENLAFPDYFKHHLTEQRSAAATSQPAPTAVSPFQGPPPSAPQSAPRQPPTFGYVPYAPNVIQARPSPYAPSFNAKSPAPQQPSRPFAGLQLPAATSQRASYPTFAQQHGYPLPLVRPGTYPPAAASRPGGSPFATAPTAAAPGKQYVPAQYLQQQQAQPKVSIANIFAQEAQKAANKPNFADFLKQFIPRPPPQQQFAPAGGAPGAASTQQGFSPYGPPAITTPASQRPPVYLPQQPAQLRAQPSFTPQQGSGGQVPLYNSFRPPLQQAPSYIPRTAQAAPQLPVYPVQRAGVYPEQLQTKSLKKDDEEENDDGSYKPELYDHGLYDPKKYEEPYLKKKTSSSSTSPANAVPSLPQQFYQPSGQGAPSQGQAPQQLYQPSGQGAPAQGQVEEKALPLFDASLLSYNIGTG</sequence>
<feature type="compositionally biased region" description="Low complexity" evidence="2">
    <location>
        <begin position="309"/>
        <end position="326"/>
    </location>
</feature>
<dbReference type="GO" id="GO:0042302">
    <property type="term" value="F:structural constituent of cuticle"/>
    <property type="evidence" value="ECO:0007669"/>
    <property type="project" value="UniProtKB-UniRule"/>
</dbReference>
<keyword evidence="3" id="KW-0732">Signal</keyword>
<comment type="caution">
    <text evidence="4">The sequence shown here is derived from an EMBL/GenBank/DDBJ whole genome shotgun (WGS) entry which is preliminary data.</text>
</comment>
<keyword evidence="1" id="KW-0193">Cuticle</keyword>
<protein>
    <recommendedName>
        <fullName evidence="6">Cuticular protein</fullName>
    </recommendedName>
</protein>
<accession>A0A9J6F185</accession>
<evidence type="ECO:0000256" key="2">
    <source>
        <dbReference type="SAM" id="MobiDB-lite"/>
    </source>
</evidence>
<feature type="region of interest" description="Disordered" evidence="2">
    <location>
        <begin position="309"/>
        <end position="380"/>
    </location>
</feature>
<evidence type="ECO:0008006" key="6">
    <source>
        <dbReference type="Google" id="ProtNLM"/>
    </source>
</evidence>
<proteinExistence type="predicted"/>
<dbReference type="AlphaFoldDB" id="A0A9J6F185"/>
<reference evidence="4" key="1">
    <citation type="journal article" date="2020" name="Cell">
        <title>Large-Scale Comparative Analyses of Tick Genomes Elucidate Their Genetic Diversity and Vector Capacities.</title>
        <authorList>
            <consortium name="Tick Genome and Microbiome Consortium (TIGMIC)"/>
            <person name="Jia N."/>
            <person name="Wang J."/>
            <person name="Shi W."/>
            <person name="Du L."/>
            <person name="Sun Y."/>
            <person name="Zhan W."/>
            <person name="Jiang J.F."/>
            <person name="Wang Q."/>
            <person name="Zhang B."/>
            <person name="Ji P."/>
            <person name="Bell-Sakyi L."/>
            <person name="Cui X.M."/>
            <person name="Yuan T.T."/>
            <person name="Jiang B.G."/>
            <person name="Yang W.F."/>
            <person name="Lam T.T."/>
            <person name="Chang Q.C."/>
            <person name="Ding S.J."/>
            <person name="Wang X.J."/>
            <person name="Zhu J.G."/>
            <person name="Ruan X.D."/>
            <person name="Zhao L."/>
            <person name="Wei J.T."/>
            <person name="Ye R.Z."/>
            <person name="Que T.C."/>
            <person name="Du C.H."/>
            <person name="Zhou Y.H."/>
            <person name="Cheng J.X."/>
            <person name="Dai P.F."/>
            <person name="Guo W.B."/>
            <person name="Han X.H."/>
            <person name="Huang E.J."/>
            <person name="Li L.F."/>
            <person name="Wei W."/>
            <person name="Gao Y.C."/>
            <person name="Liu J.Z."/>
            <person name="Shao H.Z."/>
            <person name="Wang X."/>
            <person name="Wang C.C."/>
            <person name="Yang T.C."/>
            <person name="Huo Q.B."/>
            <person name="Li W."/>
            <person name="Chen H.Y."/>
            <person name="Chen S.E."/>
            <person name="Zhou L.G."/>
            <person name="Ni X.B."/>
            <person name="Tian J.H."/>
            <person name="Sheng Y."/>
            <person name="Liu T."/>
            <person name="Pan Y.S."/>
            <person name="Xia L.Y."/>
            <person name="Li J."/>
            <person name="Zhao F."/>
            <person name="Cao W.C."/>
        </authorList>
    </citation>
    <scope>NUCLEOTIDE SEQUENCE</scope>
    <source>
        <strain evidence="4">Rmic-2018</strain>
    </source>
</reference>
<dbReference type="InterPro" id="IPR000618">
    <property type="entry name" value="Insect_cuticle"/>
</dbReference>
<feature type="compositionally biased region" description="Basic and acidic residues" evidence="2">
    <location>
        <begin position="607"/>
        <end position="629"/>
    </location>
</feature>
<evidence type="ECO:0000313" key="5">
    <source>
        <dbReference type="Proteomes" id="UP000821866"/>
    </source>
</evidence>
<feature type="compositionally biased region" description="Low complexity" evidence="2">
    <location>
        <begin position="653"/>
        <end position="682"/>
    </location>
</feature>
<dbReference type="EMBL" id="JABSTU010000001">
    <property type="protein sequence ID" value="KAH8040542.1"/>
    <property type="molecule type" value="Genomic_DNA"/>
</dbReference>
<dbReference type="Proteomes" id="UP000821866">
    <property type="component" value="Chromosome 1"/>
</dbReference>
<feature type="signal peptide" evidence="3">
    <location>
        <begin position="1"/>
        <end position="23"/>
    </location>
</feature>
<evidence type="ECO:0000313" key="4">
    <source>
        <dbReference type="EMBL" id="KAH8040542.1"/>
    </source>
</evidence>
<feature type="compositionally biased region" description="Pro residues" evidence="2">
    <location>
        <begin position="218"/>
        <end position="232"/>
    </location>
</feature>
<organism evidence="4 5">
    <name type="scientific">Rhipicephalus microplus</name>
    <name type="common">Cattle tick</name>
    <name type="synonym">Boophilus microplus</name>
    <dbReference type="NCBI Taxonomy" id="6941"/>
    <lineage>
        <taxon>Eukaryota</taxon>
        <taxon>Metazoa</taxon>
        <taxon>Ecdysozoa</taxon>
        <taxon>Arthropoda</taxon>
        <taxon>Chelicerata</taxon>
        <taxon>Arachnida</taxon>
        <taxon>Acari</taxon>
        <taxon>Parasitiformes</taxon>
        <taxon>Ixodida</taxon>
        <taxon>Ixodoidea</taxon>
        <taxon>Ixodidae</taxon>
        <taxon>Rhipicephalinae</taxon>
        <taxon>Rhipicephalus</taxon>
        <taxon>Boophilus</taxon>
    </lineage>
</organism>
<feature type="region of interest" description="Disordered" evidence="2">
    <location>
        <begin position="590"/>
        <end position="685"/>
    </location>
</feature>
<gene>
    <name evidence="4" type="ORF">HPB51_011238</name>
</gene>
<dbReference type="VEuPathDB" id="VectorBase:LOC119170753"/>
<evidence type="ECO:0000256" key="3">
    <source>
        <dbReference type="SAM" id="SignalP"/>
    </source>
</evidence>
<dbReference type="PROSITE" id="PS51155">
    <property type="entry name" value="CHIT_BIND_RR_2"/>
    <property type="match status" value="1"/>
</dbReference>
<feature type="compositionally biased region" description="Low complexity" evidence="2">
    <location>
        <begin position="526"/>
        <end position="537"/>
    </location>
</feature>
<feature type="region of interest" description="Disordered" evidence="2">
    <location>
        <begin position="478"/>
        <end position="562"/>
    </location>
</feature>